<evidence type="ECO:0000259" key="14">
    <source>
        <dbReference type="Pfam" id="PF14821"/>
    </source>
</evidence>
<accession>A0A521CBB3</accession>
<dbReference type="PANTHER" id="PTHR42690:SF1">
    <property type="entry name" value="THREONINE SYNTHASE-LIKE 2"/>
    <property type="match status" value="1"/>
</dbReference>
<evidence type="ECO:0000256" key="6">
    <source>
        <dbReference type="ARBA" id="ARBA00022605"/>
    </source>
</evidence>
<evidence type="ECO:0000256" key="4">
    <source>
        <dbReference type="ARBA" id="ARBA00013028"/>
    </source>
</evidence>
<keyword evidence="16" id="KW-1185">Reference proteome</keyword>
<comment type="similarity">
    <text evidence="3">Belongs to the threonine synthase family.</text>
</comment>
<dbReference type="RefSeq" id="WP_142713972.1">
    <property type="nucleotide sequence ID" value="NZ_FXTH01000005.1"/>
</dbReference>
<evidence type="ECO:0000256" key="11">
    <source>
        <dbReference type="NCBIfam" id="TIGR00260"/>
    </source>
</evidence>
<dbReference type="InterPro" id="IPR037158">
    <property type="entry name" value="Thr_synth_N_sf"/>
</dbReference>
<gene>
    <name evidence="15" type="ORF">SAMN06265218_105227</name>
</gene>
<dbReference type="EMBL" id="FXTH01000005">
    <property type="protein sequence ID" value="SMO56723.1"/>
    <property type="molecule type" value="Genomic_DNA"/>
</dbReference>
<dbReference type="Gene3D" id="3.90.1380.10">
    <property type="entry name" value="Threonine synthase, N-terminal domain"/>
    <property type="match status" value="1"/>
</dbReference>
<dbReference type="InterPro" id="IPR029144">
    <property type="entry name" value="Thr_synth_N"/>
</dbReference>
<evidence type="ECO:0000256" key="9">
    <source>
        <dbReference type="ARBA" id="ARBA00023239"/>
    </source>
</evidence>
<dbReference type="GO" id="GO:0009088">
    <property type="term" value="P:threonine biosynthetic process"/>
    <property type="evidence" value="ECO:0007669"/>
    <property type="project" value="UniProtKB-UniRule"/>
</dbReference>
<feature type="domain" description="Tryptophan synthase beta chain-like PALP" evidence="13">
    <location>
        <begin position="96"/>
        <end position="381"/>
    </location>
</feature>
<evidence type="ECO:0000313" key="16">
    <source>
        <dbReference type="Proteomes" id="UP000317593"/>
    </source>
</evidence>
<dbReference type="SUPFAM" id="SSF53686">
    <property type="entry name" value="Tryptophan synthase beta subunit-like PLP-dependent enzymes"/>
    <property type="match status" value="1"/>
</dbReference>
<dbReference type="InterPro" id="IPR000634">
    <property type="entry name" value="Ser/Thr_deHydtase_PyrdxlP-BS"/>
</dbReference>
<dbReference type="UniPathway" id="UPA00050">
    <property type="reaction ID" value="UER00065"/>
</dbReference>
<sequence length="434" mass="48292">MSKIEFVSTRGKAPSVRFLEAMEQGLAPDGGLYMPDHWPSLLGQLWNEIRGKSIQDIGLVLSQAFIPEVPGDELTPLVEDALSFDAPLVHLHDNTYVLELFHGPTLAFKDFGARFMARMMSYQARRKGRRMVILVATSGDTGSAVGRAFEGVEGIDVCLLYPSGQVSKLQEQQLTTIGNNVTALEVDGTFDDCQKMVKDAFLDAELREDLRLSSANSINIARLLPQMFYYGRALAQYEGEDPVHFCVPSGNFGNLTAGMMAARTKMPAHQFIAGTNVNDVVPSFLTSGSFVPRPSRRTISSAMDVGNPSNLERIRALYPEMTTLNEHLWAASFDDEATKKTIRKGFREFDYIFDPHTAVGYLAARKYRKEKQSDHPVVILSTAHPAKFRDIIEPVIEHSVTMPDRLAACLEKEKQSIELEASFQALKTFLNGQY</sequence>
<feature type="domain" description="Threonine synthase N-terminal" evidence="14">
    <location>
        <begin position="6"/>
        <end position="81"/>
    </location>
</feature>
<keyword evidence="6" id="KW-0028">Amino-acid biosynthesis</keyword>
<comment type="catalytic activity">
    <reaction evidence="10">
        <text>O-phospho-L-homoserine + H2O = L-threonine + phosphate</text>
        <dbReference type="Rhea" id="RHEA:10840"/>
        <dbReference type="ChEBI" id="CHEBI:15377"/>
        <dbReference type="ChEBI" id="CHEBI:43474"/>
        <dbReference type="ChEBI" id="CHEBI:57590"/>
        <dbReference type="ChEBI" id="CHEBI:57926"/>
        <dbReference type="EC" id="4.2.3.1"/>
    </reaction>
</comment>
<keyword evidence="9" id="KW-0456">Lyase</keyword>
<evidence type="ECO:0000256" key="10">
    <source>
        <dbReference type="ARBA" id="ARBA00049144"/>
    </source>
</evidence>
<dbReference type="GO" id="GO:0030170">
    <property type="term" value="F:pyridoxal phosphate binding"/>
    <property type="evidence" value="ECO:0007669"/>
    <property type="project" value="InterPro"/>
</dbReference>
<dbReference type="Pfam" id="PF14821">
    <property type="entry name" value="Thr_synth_N"/>
    <property type="match status" value="1"/>
</dbReference>
<dbReference type="PANTHER" id="PTHR42690">
    <property type="entry name" value="THREONINE SYNTHASE FAMILY MEMBER"/>
    <property type="match status" value="1"/>
</dbReference>
<reference evidence="15 16" key="1">
    <citation type="submission" date="2017-05" db="EMBL/GenBank/DDBJ databases">
        <authorList>
            <person name="Varghese N."/>
            <person name="Submissions S."/>
        </authorList>
    </citation>
    <scope>NUCLEOTIDE SEQUENCE [LARGE SCALE GENOMIC DNA]</scope>
    <source>
        <strain evidence="15 16">DSM 21194</strain>
    </source>
</reference>
<dbReference type="InterPro" id="IPR036052">
    <property type="entry name" value="TrpB-like_PALP_sf"/>
</dbReference>
<dbReference type="InterPro" id="IPR004450">
    <property type="entry name" value="Thr_synthase-like"/>
</dbReference>
<comment type="pathway">
    <text evidence="2">Amino-acid biosynthesis; L-threonine biosynthesis; L-threonine from L-aspartate: step 5/5.</text>
</comment>
<dbReference type="Pfam" id="PF00291">
    <property type="entry name" value="PALP"/>
    <property type="match status" value="1"/>
</dbReference>
<evidence type="ECO:0000256" key="7">
    <source>
        <dbReference type="ARBA" id="ARBA00022697"/>
    </source>
</evidence>
<dbReference type="GO" id="GO:0004795">
    <property type="term" value="F:threonine synthase activity"/>
    <property type="evidence" value="ECO:0007669"/>
    <property type="project" value="UniProtKB-UniRule"/>
</dbReference>
<evidence type="ECO:0000256" key="5">
    <source>
        <dbReference type="ARBA" id="ARBA00018679"/>
    </source>
</evidence>
<proteinExistence type="inferred from homology"/>
<evidence type="ECO:0000256" key="12">
    <source>
        <dbReference type="PIRSR" id="PIRSR604450-51"/>
    </source>
</evidence>
<evidence type="ECO:0000313" key="15">
    <source>
        <dbReference type="EMBL" id="SMO56723.1"/>
    </source>
</evidence>
<comment type="cofactor">
    <cofactor evidence="1 12">
        <name>pyridoxal 5'-phosphate</name>
        <dbReference type="ChEBI" id="CHEBI:597326"/>
    </cofactor>
</comment>
<dbReference type="AlphaFoldDB" id="A0A521CBB3"/>
<feature type="modified residue" description="N6-(pyridoxal phosphate)lysine" evidence="12">
    <location>
        <position position="109"/>
    </location>
</feature>
<dbReference type="PROSITE" id="PS00165">
    <property type="entry name" value="DEHYDRATASE_SER_THR"/>
    <property type="match status" value="1"/>
</dbReference>
<evidence type="ECO:0000256" key="3">
    <source>
        <dbReference type="ARBA" id="ARBA00005517"/>
    </source>
</evidence>
<keyword evidence="8 12" id="KW-0663">Pyridoxal phosphate</keyword>
<dbReference type="Gene3D" id="3.40.50.1100">
    <property type="match status" value="2"/>
</dbReference>
<evidence type="ECO:0000256" key="2">
    <source>
        <dbReference type="ARBA" id="ARBA00004979"/>
    </source>
</evidence>
<protein>
    <recommendedName>
        <fullName evidence="5 11">Threonine synthase</fullName>
        <ecNumber evidence="4 11">4.2.3.1</ecNumber>
    </recommendedName>
</protein>
<dbReference type="NCBIfam" id="TIGR00260">
    <property type="entry name" value="thrC"/>
    <property type="match status" value="1"/>
</dbReference>
<dbReference type="OrthoDB" id="9763107at2"/>
<name>A0A521CBB3_9BACT</name>
<dbReference type="Proteomes" id="UP000317593">
    <property type="component" value="Unassembled WGS sequence"/>
</dbReference>
<dbReference type="EC" id="4.2.3.1" evidence="4 11"/>
<dbReference type="InterPro" id="IPR001926">
    <property type="entry name" value="TrpB-like_PALP"/>
</dbReference>
<evidence type="ECO:0000256" key="1">
    <source>
        <dbReference type="ARBA" id="ARBA00001933"/>
    </source>
</evidence>
<dbReference type="InterPro" id="IPR051166">
    <property type="entry name" value="Threonine_Synthase"/>
</dbReference>
<keyword evidence="7" id="KW-0791">Threonine biosynthesis</keyword>
<organism evidence="15 16">
    <name type="scientific">Fodinibius sediminis</name>
    <dbReference type="NCBI Taxonomy" id="1214077"/>
    <lineage>
        <taxon>Bacteria</taxon>
        <taxon>Pseudomonadati</taxon>
        <taxon>Balneolota</taxon>
        <taxon>Balneolia</taxon>
        <taxon>Balneolales</taxon>
        <taxon>Balneolaceae</taxon>
        <taxon>Fodinibius</taxon>
    </lineage>
</organism>
<evidence type="ECO:0000259" key="13">
    <source>
        <dbReference type="Pfam" id="PF00291"/>
    </source>
</evidence>
<evidence type="ECO:0000256" key="8">
    <source>
        <dbReference type="ARBA" id="ARBA00022898"/>
    </source>
</evidence>